<evidence type="ECO:0000313" key="3">
    <source>
        <dbReference type="EMBL" id="KAJ8402426.1"/>
    </source>
</evidence>
<dbReference type="Proteomes" id="UP001221898">
    <property type="component" value="Unassembled WGS sequence"/>
</dbReference>
<accession>A0AAD7SJ52</accession>
<feature type="signal peptide" evidence="2">
    <location>
        <begin position="1"/>
        <end position="41"/>
    </location>
</feature>
<sequence length="222" mass="25282">MPEHSSKEGRARTHKSAGMFQHLQGTWLLALLLAAVGQTSATIQQRVGCQKAATTHKPCVDLIQWFNLVRNVGEGIETSDDETILIRAPVLTSLNGTHYYGCILNEAFQFYDKVLEGQQSKGRNYTELRHFLGRLKTCLLRVPCPERCRTLNENAQNMQMKKVDNMRNITSRKLAILQIQKLQRAAEQLNEDVKTQEKAIIELKGLLFYLPNKEVTMKCQPK</sequence>
<feature type="chain" id="PRO_5041953599" description="Interleukin-6" evidence="2">
    <location>
        <begin position="42"/>
        <end position="222"/>
    </location>
</feature>
<keyword evidence="1" id="KW-0175">Coiled coil</keyword>
<comment type="caution">
    <text evidence="3">The sequence shown here is derived from an EMBL/GenBank/DDBJ whole genome shotgun (WGS) entry which is preliminary data.</text>
</comment>
<protein>
    <recommendedName>
        <fullName evidence="5">Interleukin-6</fullName>
    </recommendedName>
</protein>
<evidence type="ECO:0008006" key="5">
    <source>
        <dbReference type="Google" id="ProtNLM"/>
    </source>
</evidence>
<keyword evidence="2" id="KW-0732">Signal</keyword>
<keyword evidence="4" id="KW-1185">Reference proteome</keyword>
<evidence type="ECO:0000256" key="2">
    <source>
        <dbReference type="SAM" id="SignalP"/>
    </source>
</evidence>
<name>A0AAD7SJ52_9TELE</name>
<dbReference type="AlphaFoldDB" id="A0AAD7SJ52"/>
<organism evidence="3 4">
    <name type="scientific">Aldrovandia affinis</name>
    <dbReference type="NCBI Taxonomy" id="143900"/>
    <lineage>
        <taxon>Eukaryota</taxon>
        <taxon>Metazoa</taxon>
        <taxon>Chordata</taxon>
        <taxon>Craniata</taxon>
        <taxon>Vertebrata</taxon>
        <taxon>Euteleostomi</taxon>
        <taxon>Actinopterygii</taxon>
        <taxon>Neopterygii</taxon>
        <taxon>Teleostei</taxon>
        <taxon>Notacanthiformes</taxon>
        <taxon>Halosauridae</taxon>
        <taxon>Aldrovandia</taxon>
    </lineage>
</organism>
<reference evidence="3" key="1">
    <citation type="journal article" date="2023" name="Science">
        <title>Genome structures resolve the early diversification of teleost fishes.</title>
        <authorList>
            <person name="Parey E."/>
            <person name="Louis A."/>
            <person name="Montfort J."/>
            <person name="Bouchez O."/>
            <person name="Roques C."/>
            <person name="Iampietro C."/>
            <person name="Lluch J."/>
            <person name="Castinel A."/>
            <person name="Donnadieu C."/>
            <person name="Desvignes T."/>
            <person name="Floi Bucao C."/>
            <person name="Jouanno E."/>
            <person name="Wen M."/>
            <person name="Mejri S."/>
            <person name="Dirks R."/>
            <person name="Jansen H."/>
            <person name="Henkel C."/>
            <person name="Chen W.J."/>
            <person name="Zahm M."/>
            <person name="Cabau C."/>
            <person name="Klopp C."/>
            <person name="Thompson A.W."/>
            <person name="Robinson-Rechavi M."/>
            <person name="Braasch I."/>
            <person name="Lecointre G."/>
            <person name="Bobe J."/>
            <person name="Postlethwait J.H."/>
            <person name="Berthelot C."/>
            <person name="Roest Crollius H."/>
            <person name="Guiguen Y."/>
        </authorList>
    </citation>
    <scope>NUCLEOTIDE SEQUENCE</scope>
    <source>
        <strain evidence="3">NC1722</strain>
    </source>
</reference>
<evidence type="ECO:0000313" key="4">
    <source>
        <dbReference type="Proteomes" id="UP001221898"/>
    </source>
</evidence>
<feature type="coiled-coil region" evidence="1">
    <location>
        <begin position="172"/>
        <end position="206"/>
    </location>
</feature>
<evidence type="ECO:0000256" key="1">
    <source>
        <dbReference type="SAM" id="Coils"/>
    </source>
</evidence>
<proteinExistence type="predicted"/>
<dbReference type="EMBL" id="JAINUG010000064">
    <property type="protein sequence ID" value="KAJ8402426.1"/>
    <property type="molecule type" value="Genomic_DNA"/>
</dbReference>
<gene>
    <name evidence="3" type="ORF">AAFF_G00369150</name>
</gene>